<evidence type="ECO:0000259" key="2">
    <source>
        <dbReference type="Pfam" id="PF16297"/>
    </source>
</evidence>
<dbReference type="Proteomes" id="UP000694568">
    <property type="component" value="Unplaced"/>
</dbReference>
<keyword evidence="4" id="KW-1185">Reference proteome</keyword>
<dbReference type="InterPro" id="IPR032549">
    <property type="entry name" value="DUF4939"/>
</dbReference>
<dbReference type="AlphaFoldDB" id="A0A8D0D940"/>
<proteinExistence type="predicted"/>
<evidence type="ECO:0000256" key="1">
    <source>
        <dbReference type="SAM" id="SignalP"/>
    </source>
</evidence>
<keyword evidence="1" id="KW-0732">Signal</keyword>
<dbReference type="GeneTree" id="ENSGT01120000272995"/>
<protein>
    <recommendedName>
        <fullName evidence="2">DUF4939 domain-containing protein</fullName>
    </recommendedName>
</protein>
<evidence type="ECO:0000313" key="3">
    <source>
        <dbReference type="Ensembl" id="ENSSLUP00000042201.1"/>
    </source>
</evidence>
<name>A0A8D0D940_SANLU</name>
<feature type="chain" id="PRO_5034822470" description="DUF4939 domain-containing protein" evidence="1">
    <location>
        <begin position="23"/>
        <end position="139"/>
    </location>
</feature>
<reference evidence="3" key="2">
    <citation type="submission" date="2025-09" db="UniProtKB">
        <authorList>
            <consortium name="Ensembl"/>
        </authorList>
    </citation>
    <scope>IDENTIFICATION</scope>
</reference>
<reference evidence="3" key="1">
    <citation type="submission" date="2025-08" db="UniProtKB">
        <authorList>
            <consortium name="Ensembl"/>
        </authorList>
    </citation>
    <scope>IDENTIFICATION</scope>
</reference>
<sequence length="139" mass="15158">LFCHILLLVHVLFVFLFYFVNSLDLPAVSVSEISPAAVVTSASSGGGSSGVTVPFSPFPHLARPERFSGESGDCRSFLTQCEIHFELQAAAYPTDRAKVVYIISHLTGRAELWAAAEWSRCPCHGWVTAREETGFGLCH</sequence>
<feature type="signal peptide" evidence="1">
    <location>
        <begin position="1"/>
        <end position="22"/>
    </location>
</feature>
<accession>A0A8D0D940</accession>
<organism evidence="3 4">
    <name type="scientific">Sander lucioperca</name>
    <name type="common">Pike-perch</name>
    <name type="synonym">Perca lucioperca</name>
    <dbReference type="NCBI Taxonomy" id="283035"/>
    <lineage>
        <taxon>Eukaryota</taxon>
        <taxon>Metazoa</taxon>
        <taxon>Chordata</taxon>
        <taxon>Craniata</taxon>
        <taxon>Vertebrata</taxon>
        <taxon>Euteleostomi</taxon>
        <taxon>Actinopterygii</taxon>
        <taxon>Neopterygii</taxon>
        <taxon>Teleostei</taxon>
        <taxon>Neoteleostei</taxon>
        <taxon>Acanthomorphata</taxon>
        <taxon>Eupercaria</taxon>
        <taxon>Perciformes</taxon>
        <taxon>Percoidei</taxon>
        <taxon>Percidae</taxon>
        <taxon>Luciopercinae</taxon>
        <taxon>Sander</taxon>
    </lineage>
</organism>
<feature type="domain" description="DUF4939" evidence="2">
    <location>
        <begin position="58"/>
        <end position="114"/>
    </location>
</feature>
<evidence type="ECO:0000313" key="4">
    <source>
        <dbReference type="Proteomes" id="UP000694568"/>
    </source>
</evidence>
<dbReference type="Ensembl" id="ENSSLUT00000043530.1">
    <property type="protein sequence ID" value="ENSSLUP00000042201.1"/>
    <property type="gene ID" value="ENSSLUG00000018708.1"/>
</dbReference>
<dbReference type="Pfam" id="PF16297">
    <property type="entry name" value="DUF4939"/>
    <property type="match status" value="1"/>
</dbReference>